<feature type="domain" description="Choline/carnitine acyltransferase" evidence="5">
    <location>
        <begin position="52"/>
        <end position="634"/>
    </location>
</feature>
<evidence type="ECO:0000256" key="2">
    <source>
        <dbReference type="ARBA" id="ARBA00022679"/>
    </source>
</evidence>
<comment type="similarity">
    <text evidence="1">Belongs to the carnitine/choline acetyltransferase family.</text>
</comment>
<name>A0A1Y2IUF3_TRAC3</name>
<dbReference type="PROSITE" id="PS00439">
    <property type="entry name" value="ACYLTRANSF_C_1"/>
    <property type="match status" value="1"/>
</dbReference>
<dbReference type="PANTHER" id="PTHR22589:SF103">
    <property type="entry name" value="CARNITINE O-ACETYL-TRANSFERASE, ISOFORM A-RELATED"/>
    <property type="match status" value="1"/>
</dbReference>
<dbReference type="InterPro" id="IPR000542">
    <property type="entry name" value="Carn_acyl_trans"/>
</dbReference>
<protein>
    <submittedName>
        <fullName evidence="6">Carnitine acetyl transferase</fullName>
    </submittedName>
</protein>
<dbReference type="Proteomes" id="UP000193067">
    <property type="component" value="Unassembled WGS sequence"/>
</dbReference>
<keyword evidence="3" id="KW-0012">Acyltransferase</keyword>
<dbReference type="SUPFAM" id="SSF52777">
    <property type="entry name" value="CoA-dependent acyltransferases"/>
    <property type="match status" value="2"/>
</dbReference>
<dbReference type="EMBL" id="KZ084095">
    <property type="protein sequence ID" value="OSD04766.1"/>
    <property type="molecule type" value="Genomic_DNA"/>
</dbReference>
<proteinExistence type="inferred from homology"/>
<organism evidence="6 7">
    <name type="scientific">Trametes coccinea (strain BRFM310)</name>
    <name type="common">Pycnoporus coccineus</name>
    <dbReference type="NCBI Taxonomy" id="1353009"/>
    <lineage>
        <taxon>Eukaryota</taxon>
        <taxon>Fungi</taxon>
        <taxon>Dikarya</taxon>
        <taxon>Basidiomycota</taxon>
        <taxon>Agaricomycotina</taxon>
        <taxon>Agaricomycetes</taxon>
        <taxon>Polyporales</taxon>
        <taxon>Polyporaceae</taxon>
        <taxon>Trametes</taxon>
    </lineage>
</organism>
<accession>A0A1Y2IUF3</accession>
<evidence type="ECO:0000256" key="3">
    <source>
        <dbReference type="ARBA" id="ARBA00023315"/>
    </source>
</evidence>
<reference evidence="6 7" key="1">
    <citation type="journal article" date="2015" name="Biotechnol. Biofuels">
        <title>Enhanced degradation of softwood versus hardwood by the white-rot fungus Pycnoporus coccineus.</title>
        <authorList>
            <person name="Couturier M."/>
            <person name="Navarro D."/>
            <person name="Chevret D."/>
            <person name="Henrissat B."/>
            <person name="Piumi F."/>
            <person name="Ruiz-Duenas F.J."/>
            <person name="Martinez A.T."/>
            <person name="Grigoriev I.V."/>
            <person name="Riley R."/>
            <person name="Lipzen A."/>
            <person name="Berrin J.G."/>
            <person name="Master E.R."/>
            <person name="Rosso M.N."/>
        </authorList>
    </citation>
    <scope>NUCLEOTIDE SEQUENCE [LARGE SCALE GENOMIC DNA]</scope>
    <source>
        <strain evidence="6 7">BRFM310</strain>
    </source>
</reference>
<dbReference type="OrthoDB" id="240216at2759"/>
<dbReference type="AlphaFoldDB" id="A0A1Y2IUF3"/>
<gene>
    <name evidence="6" type="ORF">PYCCODRAFT_1433100</name>
</gene>
<keyword evidence="2 6" id="KW-0808">Transferase</keyword>
<dbReference type="PANTHER" id="PTHR22589">
    <property type="entry name" value="CARNITINE O-ACYLTRANSFERASE"/>
    <property type="match status" value="1"/>
</dbReference>
<keyword evidence="7" id="KW-1185">Reference proteome</keyword>
<evidence type="ECO:0000256" key="1">
    <source>
        <dbReference type="ARBA" id="ARBA00005232"/>
    </source>
</evidence>
<dbReference type="GO" id="GO:0016746">
    <property type="term" value="F:acyltransferase activity"/>
    <property type="evidence" value="ECO:0007669"/>
    <property type="project" value="UniProtKB-KW"/>
</dbReference>
<evidence type="ECO:0000313" key="7">
    <source>
        <dbReference type="Proteomes" id="UP000193067"/>
    </source>
</evidence>
<evidence type="ECO:0000256" key="4">
    <source>
        <dbReference type="PIRSR" id="PIRSR600542-1"/>
    </source>
</evidence>
<dbReference type="STRING" id="1353009.A0A1Y2IUF3"/>
<dbReference type="InterPro" id="IPR039551">
    <property type="entry name" value="Cho/carn_acyl_trans"/>
</dbReference>
<dbReference type="InterPro" id="IPR042231">
    <property type="entry name" value="Cho/carn_acyl_trans_2"/>
</dbReference>
<evidence type="ECO:0000259" key="5">
    <source>
        <dbReference type="Pfam" id="PF00755"/>
    </source>
</evidence>
<evidence type="ECO:0000313" key="6">
    <source>
        <dbReference type="EMBL" id="OSD04766.1"/>
    </source>
</evidence>
<dbReference type="Gene3D" id="3.30.559.10">
    <property type="entry name" value="Chloramphenicol acetyltransferase-like domain"/>
    <property type="match status" value="1"/>
</dbReference>
<dbReference type="Pfam" id="PF00755">
    <property type="entry name" value="Carn_acyltransf"/>
    <property type="match status" value="1"/>
</dbReference>
<dbReference type="InterPro" id="IPR023213">
    <property type="entry name" value="CAT-like_dom_sf"/>
</dbReference>
<sequence>MFSSRLPRVAWSSSRSMSNLAFAATRPPQWKQLAPPPLPGPTFAAQSSLPRLPVPALADTLAKLKETLKPIAWSESEYADAVKVVDQFASSEYARELQHRLQKRAEEPGRLHWLEEWWDDLAYMGYRDSVVVNVSYYYGFKEHPAHLPQTPLHRAASIVRAVMLFREQFKLGKVSPEQTKEGPLCMDSWRWMFDCCRVPGPGLDWSVSHAKEGDTGRSGHVAVLHRGRVWKLEPWQNGQLLSLDELQRQIQHIYDNTTQEYPGVGVLTASNRDVWAKDYRTLAADPQNVNILNTIHSAAFVLCLDTESAPTLVDHSRLLWHGAVVPQQGSARPQLGLRNRWMDKPCQFVVAADGKAGFVGEHSIMDGTPTVALCDRVLDLIASPDFAQSSPSDAPASASASLPQPLDWNVSAETERAIEAAMDAATALVTSQALNIVRTPYGKAAIKAFGVSPDSWTQMIVQLAYARLLRARGQRRQGGTYEAASVRKFLKGRTEAIRVVSAQSDAWVQSMDDASADAAQKLALFKEAVKAHGTYARAAGNGQGVDRHLLGLRLLVKEGEQMPAMFSDPVVKRSSYWVLSTSAIWSKHFGPYGWGEVVPDGFGVAYMTGFDDYLQFTITSRTEMPNAEFCAELERAAKDMYDLHAQNASSGKARL</sequence>
<feature type="active site" description="Proton acceptor" evidence="4">
    <location>
        <position position="362"/>
    </location>
</feature>
<dbReference type="Gene3D" id="3.30.559.70">
    <property type="entry name" value="Choline/Carnitine o-acyltransferase, domain 2"/>
    <property type="match status" value="1"/>
</dbReference>